<reference evidence="1 2" key="1">
    <citation type="submission" date="2019-02" db="EMBL/GenBank/DDBJ databases">
        <title>Deep-cultivation of Planctomycetes and their phenomic and genomic characterization uncovers novel biology.</title>
        <authorList>
            <person name="Wiegand S."/>
            <person name="Jogler M."/>
            <person name="Boedeker C."/>
            <person name="Pinto D."/>
            <person name="Vollmers J."/>
            <person name="Rivas-Marin E."/>
            <person name="Kohn T."/>
            <person name="Peeters S.H."/>
            <person name="Heuer A."/>
            <person name="Rast P."/>
            <person name="Oberbeckmann S."/>
            <person name="Bunk B."/>
            <person name="Jeske O."/>
            <person name="Meyerdierks A."/>
            <person name="Storesund J.E."/>
            <person name="Kallscheuer N."/>
            <person name="Luecker S."/>
            <person name="Lage O.M."/>
            <person name="Pohl T."/>
            <person name="Merkel B.J."/>
            <person name="Hornburger P."/>
            <person name="Mueller R.-W."/>
            <person name="Bruemmer F."/>
            <person name="Labrenz M."/>
            <person name="Spormann A.M."/>
            <person name="Op den Camp H."/>
            <person name="Overmann J."/>
            <person name="Amann R."/>
            <person name="Jetten M.S.M."/>
            <person name="Mascher T."/>
            <person name="Medema M.H."/>
            <person name="Devos D.P."/>
            <person name="Kaster A.-K."/>
            <person name="Ovreas L."/>
            <person name="Rohde M."/>
            <person name="Galperin M.Y."/>
            <person name="Jogler C."/>
        </authorList>
    </citation>
    <scope>NUCLEOTIDE SEQUENCE [LARGE SCALE GENOMIC DNA]</scope>
    <source>
        <strain evidence="1 2">V22</strain>
    </source>
</reference>
<gene>
    <name evidence="1" type="ORF">V22_39160</name>
</gene>
<keyword evidence="2" id="KW-1185">Reference proteome</keyword>
<evidence type="ECO:0000313" key="1">
    <source>
        <dbReference type="EMBL" id="QDT66645.1"/>
    </source>
</evidence>
<dbReference type="EMBL" id="CP036316">
    <property type="protein sequence ID" value="QDT66645.1"/>
    <property type="molecule type" value="Genomic_DNA"/>
</dbReference>
<organism evidence="1 2">
    <name type="scientific">Calycomorphotria hydatis</name>
    <dbReference type="NCBI Taxonomy" id="2528027"/>
    <lineage>
        <taxon>Bacteria</taxon>
        <taxon>Pseudomonadati</taxon>
        <taxon>Planctomycetota</taxon>
        <taxon>Planctomycetia</taxon>
        <taxon>Planctomycetales</taxon>
        <taxon>Planctomycetaceae</taxon>
        <taxon>Calycomorphotria</taxon>
    </lineage>
</organism>
<dbReference type="KEGG" id="chya:V22_39160"/>
<evidence type="ECO:0000313" key="2">
    <source>
        <dbReference type="Proteomes" id="UP000319976"/>
    </source>
</evidence>
<accession>A0A517TE45</accession>
<dbReference type="AlphaFoldDB" id="A0A517TE45"/>
<proteinExistence type="predicted"/>
<name>A0A517TE45_9PLAN</name>
<protein>
    <submittedName>
        <fullName evidence="1">Uncharacterized protein</fullName>
    </submittedName>
</protein>
<dbReference type="Proteomes" id="UP000319976">
    <property type="component" value="Chromosome"/>
</dbReference>
<sequence length="156" mass="16479">MQSFLHSALIYVTAVFVLTSAVFPSLGTPCCCAKKRCASANAQLAVGCCTKTSTTAQTKPSCPHCRKSQADTAETDSSSVSIVDSSCRCSKNGATPAIPTKPVEVPELQPASCLFVAIDQVSIVKPSLLLHSNLRGAYRYSGVEHPAQTVLCIWLT</sequence>